<evidence type="ECO:0000313" key="1">
    <source>
        <dbReference type="EMBL" id="KAJ8986644.1"/>
    </source>
</evidence>
<evidence type="ECO:0000313" key="2">
    <source>
        <dbReference type="Proteomes" id="UP001161757"/>
    </source>
</evidence>
<protein>
    <submittedName>
        <fullName evidence="1">Uncharacterized protein</fullName>
    </submittedName>
</protein>
<proteinExistence type="predicted"/>
<reference evidence="1" key="1">
    <citation type="submission" date="2023-01" db="EMBL/GenBank/DDBJ databases">
        <title>Exophiala dermititidis isolated from Cystic Fibrosis Patient.</title>
        <authorList>
            <person name="Kurbessoian T."/>
            <person name="Crocker A."/>
            <person name="Murante D."/>
            <person name="Hogan D.A."/>
            <person name="Stajich J.E."/>
        </authorList>
    </citation>
    <scope>NUCLEOTIDE SEQUENCE</scope>
    <source>
        <strain evidence="1">Ex8</strain>
    </source>
</reference>
<organism evidence="1 2">
    <name type="scientific">Exophiala dermatitidis</name>
    <name type="common">Black yeast-like fungus</name>
    <name type="synonym">Wangiella dermatitidis</name>
    <dbReference type="NCBI Taxonomy" id="5970"/>
    <lineage>
        <taxon>Eukaryota</taxon>
        <taxon>Fungi</taxon>
        <taxon>Dikarya</taxon>
        <taxon>Ascomycota</taxon>
        <taxon>Pezizomycotina</taxon>
        <taxon>Eurotiomycetes</taxon>
        <taxon>Chaetothyriomycetidae</taxon>
        <taxon>Chaetothyriales</taxon>
        <taxon>Herpotrichiellaceae</taxon>
        <taxon>Exophiala</taxon>
    </lineage>
</organism>
<dbReference type="EMBL" id="JAJGCB010000033">
    <property type="protein sequence ID" value="KAJ8986644.1"/>
    <property type="molecule type" value="Genomic_DNA"/>
</dbReference>
<gene>
    <name evidence="1" type="ORF">HRR80_009234</name>
</gene>
<dbReference type="Proteomes" id="UP001161757">
    <property type="component" value="Unassembled WGS sequence"/>
</dbReference>
<accession>A0AAN6EK76</accession>
<comment type="caution">
    <text evidence="1">The sequence shown here is derived from an EMBL/GenBank/DDBJ whole genome shotgun (WGS) entry which is preliminary data.</text>
</comment>
<dbReference type="AlphaFoldDB" id="A0AAN6EK76"/>
<sequence>MEEERFGARGDRVVKIGKEGKQYEDYNLVHPRYAVYEDVDEALVGTGLWKDILEKLKVI</sequence>
<name>A0AAN6EK76_EXODE</name>